<feature type="compositionally biased region" description="Gly residues" evidence="13">
    <location>
        <begin position="1"/>
        <end position="10"/>
    </location>
</feature>
<evidence type="ECO:0000256" key="8">
    <source>
        <dbReference type="ARBA" id="ARBA00022771"/>
    </source>
</evidence>
<dbReference type="CDD" id="cd16681">
    <property type="entry name" value="RING-H2_RNF111"/>
    <property type="match status" value="1"/>
</dbReference>
<dbReference type="GO" id="GO:0005829">
    <property type="term" value="C:cytosol"/>
    <property type="evidence" value="ECO:0007669"/>
    <property type="project" value="Ensembl"/>
</dbReference>
<feature type="compositionally biased region" description="Low complexity" evidence="13">
    <location>
        <begin position="483"/>
        <end position="494"/>
    </location>
</feature>
<evidence type="ECO:0000256" key="7">
    <source>
        <dbReference type="ARBA" id="ARBA00022723"/>
    </source>
</evidence>
<feature type="compositionally biased region" description="Pro residues" evidence="13">
    <location>
        <begin position="602"/>
        <end position="611"/>
    </location>
</feature>
<comment type="similarity">
    <text evidence="3">Belongs to the Arkadia family.</text>
</comment>
<feature type="compositionally biased region" description="Basic residues" evidence="13">
    <location>
        <begin position="309"/>
        <end position="322"/>
    </location>
</feature>
<keyword evidence="16" id="KW-1185">Reference proteome</keyword>
<evidence type="ECO:0000313" key="15">
    <source>
        <dbReference type="Ensembl" id="ENSOANP00000019479.3"/>
    </source>
</evidence>
<feature type="domain" description="RING-type" evidence="14">
    <location>
        <begin position="1011"/>
        <end position="1052"/>
    </location>
</feature>
<feature type="compositionally biased region" description="Acidic residues" evidence="13">
    <location>
        <begin position="197"/>
        <end position="207"/>
    </location>
</feature>
<comment type="subcellular location">
    <subcellularLocation>
        <location evidence="2">Nucleus</location>
        <location evidence="2">PML body</location>
    </subcellularLocation>
</comment>
<dbReference type="GO" id="GO:0030511">
    <property type="term" value="P:positive regulation of transforming growth factor beta receptor signaling pathway"/>
    <property type="evidence" value="ECO:0000318"/>
    <property type="project" value="GO_Central"/>
</dbReference>
<dbReference type="GO" id="GO:0061630">
    <property type="term" value="F:ubiquitin protein ligase activity"/>
    <property type="evidence" value="ECO:0000318"/>
    <property type="project" value="GO_Central"/>
</dbReference>
<evidence type="ECO:0000256" key="2">
    <source>
        <dbReference type="ARBA" id="ARBA00004322"/>
    </source>
</evidence>
<comment type="catalytic activity">
    <reaction evidence="1">
        <text>S-ubiquitinyl-[E2 ubiquitin-conjugating enzyme]-L-cysteine + [acceptor protein]-L-lysine = [E2 ubiquitin-conjugating enzyme]-L-cysteine + N(6)-ubiquitinyl-[acceptor protein]-L-lysine.</text>
        <dbReference type="EC" id="2.3.2.27"/>
    </reaction>
</comment>
<feature type="compositionally biased region" description="Polar residues" evidence="13">
    <location>
        <begin position="442"/>
        <end position="451"/>
    </location>
</feature>
<dbReference type="GeneTree" id="ENSGT00940000157691"/>
<dbReference type="InterPro" id="IPR029306">
    <property type="entry name" value="RNF111_N"/>
</dbReference>
<dbReference type="eggNOG" id="KOG0800">
    <property type="taxonomic scope" value="Eukaryota"/>
</dbReference>
<dbReference type="EC" id="2.3.2.27" evidence="4"/>
<dbReference type="InterPro" id="IPR051073">
    <property type="entry name" value="ZNRF3_Arkadia_E3_ligases"/>
</dbReference>
<dbReference type="InterPro" id="IPR013083">
    <property type="entry name" value="Znf_RING/FYVE/PHD"/>
</dbReference>
<evidence type="ECO:0000256" key="1">
    <source>
        <dbReference type="ARBA" id="ARBA00000900"/>
    </source>
</evidence>
<feature type="compositionally biased region" description="Polar residues" evidence="13">
    <location>
        <begin position="495"/>
        <end position="508"/>
    </location>
</feature>
<dbReference type="GO" id="GO:0005737">
    <property type="term" value="C:cytoplasm"/>
    <property type="evidence" value="ECO:0000318"/>
    <property type="project" value="GO_Central"/>
</dbReference>
<dbReference type="GO" id="GO:0032991">
    <property type="term" value="C:protein-containing complex"/>
    <property type="evidence" value="ECO:0007669"/>
    <property type="project" value="Ensembl"/>
</dbReference>
<keyword evidence="6" id="KW-0808">Transferase</keyword>
<keyword evidence="7" id="KW-0479">Metal-binding</keyword>
<feature type="region of interest" description="Disordered" evidence="13">
    <location>
        <begin position="411"/>
        <end position="638"/>
    </location>
</feature>
<evidence type="ECO:0000256" key="12">
    <source>
        <dbReference type="PROSITE-ProRule" id="PRU00175"/>
    </source>
</evidence>
<feature type="compositionally biased region" description="Basic residues" evidence="13">
    <location>
        <begin position="583"/>
        <end position="598"/>
    </location>
</feature>
<dbReference type="AlphaFoldDB" id="F7DBQ9"/>
<keyword evidence="11" id="KW-0539">Nucleus</keyword>
<keyword evidence="10" id="KW-0862">Zinc</keyword>
<sequence length="1063" mass="113731">MGGGGGGGAGAAHHRSGRGRDEEPAPPPAAHSHRPRPPAGPRGAARGLPHPPPSGRAPAGGGGGGRRLRPSSRSPMSRWTPGCNRLYTLKADMKSDVPSDAPKRQESLKGILLNPEPLEAAKSFPEEVEMIASKVGNDFSHLCGDSPKQEKATGGNRPERDKGTGVRKKRKSQQAGPSDSQKGSPGPLGPRRPPEPQSDDEDDDDSSFSDCVSSPSSSLHFGDSDTVTSDTDREAPERPPPPAALTAKGRTQGARAPKWPRPEPEPVSGLFMKRPCFHGGSLRRLPCRKRFVKNGSSQRTQKQKERILLQRKKREVLARRKYALLPSSSGSSENDLSSESSASSSTEGEEDLFVAPGESHQPSSSLPSGSIDEDVVVIEASSTPQVTANEEINVTSTDSEVEIVTVGESYRSRSSLGHSRSPWGQSAASHPARPQEPRSRSRVSTVIQPLRQSAAEVVDLTVDEDEPTVVPTPSARVESQVGSSSSTCSNAPTSEQASDAASAVSNRQPPVAPETSAALPASPPGPSAGEDLRRTAPSATLETSPPAMPRLPSCCPQHSPCGGSAQSHHALGHPPHAGCFQQHGHHFQHHHHHHHHHQAPLPAVPLSPPFGDPSCPVERHPPAQAPCGTGSGSGAGYHDQALPVDLSSSGIRSHGGGSFHGASAFDPCCPASSSSRSAIFGHQAAAGPSQPISMDGFGSSLVAQSQPQPPPQASLSSCRHYMPPPYTSLTRPLLHQASACPHSHGNPPAQPPPPPQVDYVIPHPVHPFHAQISSHAASHPVAAPPPTHHLASTAAPLPQHLPPAHQPMSHHIPATAPSAQRLHPHDVIQRMEVQRRRLMQHPTRAHERPPPHPHRMHPNYGHGHHIHVPQTMSSHPRQAPERSAWELGIEAGVTAATYPPGPLHTHLGHYHAPPRLHHLQIGALPLMVPDMAGYPHIRYISSGLDGASFRGPFRGNFEELIHLEERLGNVNRGASQGTIERCTYPHKYKKRKLHCKQDGEEGTEEDTEEKCTICLSILEEGEDVRRLPCMHLFHQVCVDQWLITNKKCPICRVDIEAQLPSES</sequence>
<dbReference type="SUPFAM" id="SSF57850">
    <property type="entry name" value="RING/U-box"/>
    <property type="match status" value="1"/>
</dbReference>
<evidence type="ECO:0000256" key="10">
    <source>
        <dbReference type="ARBA" id="ARBA00022833"/>
    </source>
</evidence>
<dbReference type="InParanoid" id="F7DBQ9"/>
<dbReference type="PROSITE" id="PS50089">
    <property type="entry name" value="ZF_RING_2"/>
    <property type="match status" value="1"/>
</dbReference>
<proteinExistence type="inferred from homology"/>
<organism evidence="15 16">
    <name type="scientific">Ornithorhynchus anatinus</name>
    <name type="common">Duckbill platypus</name>
    <dbReference type="NCBI Taxonomy" id="9258"/>
    <lineage>
        <taxon>Eukaryota</taxon>
        <taxon>Metazoa</taxon>
        <taxon>Chordata</taxon>
        <taxon>Craniata</taxon>
        <taxon>Vertebrata</taxon>
        <taxon>Euteleostomi</taxon>
        <taxon>Mammalia</taxon>
        <taxon>Monotremata</taxon>
        <taxon>Ornithorhynchidae</taxon>
        <taxon>Ornithorhynchus</taxon>
    </lineage>
</organism>
<dbReference type="GO" id="GO:0005634">
    <property type="term" value="C:nucleus"/>
    <property type="evidence" value="ECO:0000318"/>
    <property type="project" value="GO_Central"/>
</dbReference>
<feature type="region of interest" description="Disordered" evidence="13">
    <location>
        <begin position="774"/>
        <end position="808"/>
    </location>
</feature>
<evidence type="ECO:0000256" key="9">
    <source>
        <dbReference type="ARBA" id="ARBA00022786"/>
    </source>
</evidence>
<evidence type="ECO:0000256" key="4">
    <source>
        <dbReference type="ARBA" id="ARBA00012483"/>
    </source>
</evidence>
<dbReference type="Ensembl" id="ENSOANT00000019482.4">
    <property type="protein sequence ID" value="ENSOANP00000019479.3"/>
    <property type="gene ID" value="ENSOANG00000012312.5"/>
</dbReference>
<dbReference type="Pfam" id="PF15303">
    <property type="entry name" value="RNF111_N"/>
    <property type="match status" value="1"/>
</dbReference>
<dbReference type="GO" id="GO:0016605">
    <property type="term" value="C:PML body"/>
    <property type="evidence" value="ECO:0007669"/>
    <property type="project" value="UniProtKB-SubCell"/>
</dbReference>
<feature type="region of interest" description="Disordered" evidence="13">
    <location>
        <begin position="93"/>
        <end position="112"/>
    </location>
</feature>
<feature type="compositionally biased region" description="Basic and acidic residues" evidence="13">
    <location>
        <begin position="93"/>
        <end position="107"/>
    </location>
</feature>
<evidence type="ECO:0000256" key="11">
    <source>
        <dbReference type="ARBA" id="ARBA00023242"/>
    </source>
</evidence>
<dbReference type="HOGENOM" id="CLU_309031_0_0_1"/>
<keyword evidence="5" id="KW-0217">Developmental protein</keyword>
<feature type="compositionally biased region" description="Low complexity" evidence="13">
    <location>
        <begin position="327"/>
        <end position="346"/>
    </location>
</feature>
<accession>F7DBQ9</accession>
<dbReference type="GO" id="GO:0000209">
    <property type="term" value="P:protein polyubiquitination"/>
    <property type="evidence" value="ECO:0007669"/>
    <property type="project" value="Ensembl"/>
</dbReference>
<keyword evidence="9" id="KW-0833">Ubl conjugation pathway</keyword>
<name>F7DBQ9_ORNAN</name>
<feature type="compositionally biased region" description="Basic and acidic residues" evidence="13">
    <location>
        <begin position="147"/>
        <end position="164"/>
    </location>
</feature>
<dbReference type="PANTHER" id="PTHR16200">
    <property type="entry name" value="RING ZINC FINGER"/>
    <property type="match status" value="1"/>
</dbReference>
<dbReference type="STRING" id="9258.ENSOANP00000019479"/>
<gene>
    <name evidence="15" type="primary">RNF111</name>
</gene>
<dbReference type="FunFam" id="3.30.40.10:FF:000058">
    <property type="entry name" value="E3 ubiquitin-protein ligase Arkadia isoform X4"/>
    <property type="match status" value="1"/>
</dbReference>
<dbReference type="GO" id="GO:0031398">
    <property type="term" value="P:positive regulation of protein ubiquitination"/>
    <property type="evidence" value="ECO:0007669"/>
    <property type="project" value="Ensembl"/>
</dbReference>
<dbReference type="GO" id="GO:0046332">
    <property type="term" value="F:SMAD binding"/>
    <property type="evidence" value="ECO:0000318"/>
    <property type="project" value="GO_Central"/>
</dbReference>
<dbReference type="FunCoup" id="F7DBQ9">
    <property type="interactions" value="4227"/>
</dbReference>
<evidence type="ECO:0000256" key="3">
    <source>
        <dbReference type="ARBA" id="ARBA00007622"/>
    </source>
</evidence>
<dbReference type="InterPro" id="IPR001841">
    <property type="entry name" value="Znf_RING"/>
</dbReference>
<feature type="compositionally biased region" description="Low complexity" evidence="13">
    <location>
        <begin position="359"/>
        <end position="370"/>
    </location>
</feature>
<feature type="region of interest" description="Disordered" evidence="13">
    <location>
        <begin position="1"/>
        <end position="83"/>
    </location>
</feature>
<feature type="region of interest" description="Disordered" evidence="13">
    <location>
        <begin position="138"/>
        <end position="370"/>
    </location>
</feature>
<dbReference type="GO" id="GO:0007389">
    <property type="term" value="P:pattern specification process"/>
    <property type="evidence" value="ECO:0007669"/>
    <property type="project" value="Ensembl"/>
</dbReference>
<dbReference type="OMA" id="HTNRPQE"/>
<protein>
    <recommendedName>
        <fullName evidence="4">RING-type E3 ubiquitin transferase</fullName>
        <ecNumber evidence="4">2.3.2.27</ecNumber>
    </recommendedName>
</protein>
<evidence type="ECO:0000256" key="6">
    <source>
        <dbReference type="ARBA" id="ARBA00022679"/>
    </source>
</evidence>
<evidence type="ECO:0000256" key="5">
    <source>
        <dbReference type="ARBA" id="ARBA00022473"/>
    </source>
</evidence>
<evidence type="ECO:0000313" key="16">
    <source>
        <dbReference type="Proteomes" id="UP000002279"/>
    </source>
</evidence>
<dbReference type="Pfam" id="PF13639">
    <property type="entry name" value="zf-RING_2"/>
    <property type="match status" value="1"/>
</dbReference>
<dbReference type="SMART" id="SM00184">
    <property type="entry name" value="RING"/>
    <property type="match status" value="1"/>
</dbReference>
<dbReference type="Bgee" id="ENSOANG00000012312">
    <property type="expression patterns" value="Expressed in adult mammalian kidney and 7 other cell types or tissues"/>
</dbReference>
<evidence type="ECO:0000259" key="14">
    <source>
        <dbReference type="PROSITE" id="PS50089"/>
    </source>
</evidence>
<feature type="region of interest" description="Disordered" evidence="13">
    <location>
        <begin position="737"/>
        <end position="762"/>
    </location>
</feature>
<feature type="compositionally biased region" description="Polar residues" evidence="13">
    <location>
        <begin position="173"/>
        <end position="183"/>
    </location>
</feature>
<dbReference type="Proteomes" id="UP000002279">
    <property type="component" value="Unplaced"/>
</dbReference>
<dbReference type="GO" id="GO:0008270">
    <property type="term" value="F:zinc ion binding"/>
    <property type="evidence" value="ECO:0007669"/>
    <property type="project" value="UniProtKB-KW"/>
</dbReference>
<keyword evidence="8 12" id="KW-0863">Zinc-finger</keyword>
<reference evidence="15" key="1">
    <citation type="submission" date="2025-08" db="UniProtKB">
        <authorList>
            <consortium name="Ensembl"/>
        </authorList>
    </citation>
    <scope>IDENTIFICATION</scope>
    <source>
        <strain evidence="15">Glennie</strain>
    </source>
</reference>
<feature type="compositionally biased region" description="Polar residues" evidence="13">
    <location>
        <begin position="412"/>
        <end position="428"/>
    </location>
</feature>
<dbReference type="Gene3D" id="3.30.40.10">
    <property type="entry name" value="Zinc/RING finger domain, C3HC4 (zinc finger)"/>
    <property type="match status" value="1"/>
</dbReference>
<feature type="region of interest" description="Disordered" evidence="13">
    <location>
        <begin position="684"/>
        <end position="720"/>
    </location>
</feature>
<reference evidence="15" key="2">
    <citation type="submission" date="2025-09" db="UniProtKB">
        <authorList>
            <consortium name="Ensembl"/>
        </authorList>
    </citation>
    <scope>IDENTIFICATION</scope>
    <source>
        <strain evidence="15">Glennie</strain>
    </source>
</reference>
<feature type="compositionally biased region" description="Low complexity" evidence="13">
    <location>
        <begin position="208"/>
        <end position="218"/>
    </location>
</feature>
<evidence type="ECO:0000256" key="13">
    <source>
        <dbReference type="SAM" id="MobiDB-lite"/>
    </source>
</evidence>
<dbReference type="GO" id="GO:0032184">
    <property type="term" value="F:SUMO polymer binding"/>
    <property type="evidence" value="ECO:0000318"/>
    <property type="project" value="GO_Central"/>
</dbReference>
<dbReference type="GO" id="GO:0006511">
    <property type="term" value="P:ubiquitin-dependent protein catabolic process"/>
    <property type="evidence" value="ECO:0000318"/>
    <property type="project" value="GO_Central"/>
</dbReference>